<dbReference type="EMBL" id="BBNY01000005">
    <property type="protein sequence ID" value="GAL88841.1"/>
    <property type="molecule type" value="Genomic_DNA"/>
</dbReference>
<dbReference type="STRING" id="504487.JCM19538_1830"/>
<proteinExistence type="predicted"/>
<evidence type="ECO:0000313" key="4">
    <source>
        <dbReference type="Proteomes" id="UP000029641"/>
    </source>
</evidence>
<dbReference type="Proteomes" id="UP000029641">
    <property type="component" value="Unassembled WGS sequence"/>
</dbReference>
<evidence type="ECO:0000313" key="2">
    <source>
        <dbReference type="EMBL" id="GAL70202.1"/>
    </source>
</evidence>
<evidence type="ECO:0000313" key="1">
    <source>
        <dbReference type="EMBL" id="GAL68323.1"/>
    </source>
</evidence>
<accession>A0A090VWF2</accession>
<protein>
    <submittedName>
        <fullName evidence="1">Uncharacterized protein</fullName>
    </submittedName>
</protein>
<dbReference type="EMBL" id="BBNS01000004">
    <property type="protein sequence ID" value="GAL70202.1"/>
    <property type="molecule type" value="Genomic_DNA"/>
</dbReference>
<reference evidence="5" key="1">
    <citation type="journal article" date="2014" name="Genome Announc.">
        <title>Draft Genome Sequence of Marine Flavobacterium Jejuia pallidilutea Strain 11shimoA1 and Pigmentation Mutants.</title>
        <authorList>
            <person name="Takatani N."/>
            <person name="Nakanishi M."/>
            <person name="Meirelles P."/>
            <person name="Mino S."/>
            <person name="Suda W."/>
            <person name="Oshima K."/>
            <person name="Hattori M."/>
            <person name="Ohkuma M."/>
            <person name="Hosokawa M."/>
            <person name="Miyashita K."/>
            <person name="Thompson F.L."/>
            <person name="Niwa A."/>
            <person name="Sawabe T."/>
            <person name="Sawabe T."/>
        </authorList>
    </citation>
    <scope>NUCLEOTIDE SEQUENCE [LARGE SCALE GENOMIC DNA]</scope>
    <source>
        <strain evidence="5">JCM 19538</strain>
    </source>
</reference>
<sequence length="56" mass="6548">MVSFYIEVESGKGRFITVILNEKWYYIKLTISKMANSAICISFHKAEFPIEFPLKD</sequence>
<dbReference type="Proteomes" id="UP000029646">
    <property type="component" value="Unassembled WGS sequence"/>
</dbReference>
<comment type="caution">
    <text evidence="1">The sequence shown here is derived from an EMBL/GenBank/DDBJ whole genome shotgun (WGS) entry which is preliminary data.</text>
</comment>
<gene>
    <name evidence="1" type="ORF">JCM19301_263</name>
    <name evidence="2" type="ORF">JCM19302_2777</name>
    <name evidence="3" type="ORF">JCM19538_1830</name>
</gene>
<evidence type="ECO:0000313" key="5">
    <source>
        <dbReference type="Proteomes" id="UP000030184"/>
    </source>
</evidence>
<keyword evidence="5" id="KW-1185">Reference proteome</keyword>
<organism evidence="1 4">
    <name type="scientific">Jejuia pallidilutea</name>
    <dbReference type="NCBI Taxonomy" id="504487"/>
    <lineage>
        <taxon>Bacteria</taxon>
        <taxon>Pseudomonadati</taxon>
        <taxon>Bacteroidota</taxon>
        <taxon>Flavobacteriia</taxon>
        <taxon>Flavobacteriales</taxon>
        <taxon>Flavobacteriaceae</taxon>
        <taxon>Jejuia</taxon>
    </lineage>
</organism>
<dbReference type="AlphaFoldDB" id="A0A090VWF2"/>
<dbReference type="EMBL" id="BBNR01000018">
    <property type="protein sequence ID" value="GAL68323.1"/>
    <property type="molecule type" value="Genomic_DNA"/>
</dbReference>
<evidence type="ECO:0000313" key="3">
    <source>
        <dbReference type="EMBL" id="GAL88841.1"/>
    </source>
</evidence>
<name>A0A090VWF2_9FLAO</name>
<dbReference type="Proteomes" id="UP000030184">
    <property type="component" value="Unassembled WGS sequence"/>
</dbReference>